<name>A0ABV2AKS3_9EUKA</name>
<evidence type="ECO:0000313" key="2">
    <source>
        <dbReference type="EMBL" id="MES1920263.1"/>
    </source>
</evidence>
<organism evidence="2 3">
    <name type="scientific">Bonamia ostreae</name>
    <dbReference type="NCBI Taxonomy" id="126728"/>
    <lineage>
        <taxon>Eukaryota</taxon>
        <taxon>Sar</taxon>
        <taxon>Rhizaria</taxon>
        <taxon>Endomyxa</taxon>
        <taxon>Ascetosporea</taxon>
        <taxon>Haplosporida</taxon>
        <taxon>Bonamia</taxon>
    </lineage>
</organism>
<accession>A0ABV2AKS3</accession>
<keyword evidence="3" id="KW-1185">Reference proteome</keyword>
<dbReference type="Proteomes" id="UP001439008">
    <property type="component" value="Unassembled WGS sequence"/>
</dbReference>
<sequence>FSANRLEDLNQWSKLTEDALKRKLKLVEQILTCSKLNSLSLFEVENLHKNYSKHFDSKKNGYLDKKALNQCLSDLGADFDDSEIDDIFDKNGVRSKKTPNLKLLSFKKFSDFFNRAGSVRSRRKILESFANLNNGVPFVTKRQLATKLSLNDLNFVENEIKMATDNNEKLFFSKWIEKVFEGEPKERTATNLENRKEKTIKKLFLKKRKSVL</sequence>
<dbReference type="EMBL" id="JBDODL010000576">
    <property type="protein sequence ID" value="MES1920263.1"/>
    <property type="molecule type" value="Genomic_DNA"/>
</dbReference>
<dbReference type="InterPro" id="IPR002048">
    <property type="entry name" value="EF_hand_dom"/>
</dbReference>
<protein>
    <submittedName>
        <fullName evidence="2">Actin binding</fullName>
    </submittedName>
</protein>
<feature type="non-terminal residue" evidence="2">
    <location>
        <position position="1"/>
    </location>
</feature>
<evidence type="ECO:0000313" key="3">
    <source>
        <dbReference type="Proteomes" id="UP001439008"/>
    </source>
</evidence>
<comment type="caution">
    <text evidence="2">The sequence shown here is derived from an EMBL/GenBank/DDBJ whole genome shotgun (WGS) entry which is preliminary data.</text>
</comment>
<dbReference type="SUPFAM" id="SSF47473">
    <property type="entry name" value="EF-hand"/>
    <property type="match status" value="1"/>
</dbReference>
<feature type="domain" description="EF-hand" evidence="1">
    <location>
        <begin position="53"/>
        <end position="78"/>
    </location>
</feature>
<proteinExistence type="predicted"/>
<reference evidence="2 3" key="1">
    <citation type="journal article" date="2024" name="BMC Biol.">
        <title>Comparative genomics of Ascetosporea gives new insight into the evolutionary basis for animal parasitism in Rhizaria.</title>
        <authorList>
            <person name="Hiltunen Thoren M."/>
            <person name="Onut-Brannstrom I."/>
            <person name="Alfjorden A."/>
            <person name="Peckova H."/>
            <person name="Swords F."/>
            <person name="Hooper C."/>
            <person name="Holzer A.S."/>
            <person name="Bass D."/>
            <person name="Burki F."/>
        </authorList>
    </citation>
    <scope>NUCLEOTIDE SEQUENCE [LARGE SCALE GENOMIC DNA]</scope>
    <source>
        <strain evidence="2">20-A016</strain>
    </source>
</reference>
<dbReference type="InterPro" id="IPR011992">
    <property type="entry name" value="EF-hand-dom_pair"/>
</dbReference>
<dbReference type="Gene3D" id="1.10.238.10">
    <property type="entry name" value="EF-hand"/>
    <property type="match status" value="1"/>
</dbReference>
<gene>
    <name evidence="2" type="primary">EHBP1</name>
    <name evidence="2" type="ORF">MHBO_001952</name>
</gene>
<evidence type="ECO:0000259" key="1">
    <source>
        <dbReference type="PROSITE" id="PS50222"/>
    </source>
</evidence>
<dbReference type="PROSITE" id="PS50222">
    <property type="entry name" value="EF_HAND_2"/>
    <property type="match status" value="1"/>
</dbReference>